<feature type="domain" description="GRF-type" evidence="10">
    <location>
        <begin position="2325"/>
        <end position="2367"/>
    </location>
</feature>
<keyword evidence="2" id="KW-0547">Nucleotide-binding</keyword>
<keyword evidence="6" id="KW-0862">Zinc</keyword>
<evidence type="ECO:0000256" key="4">
    <source>
        <dbReference type="ARBA" id="ARBA00022801"/>
    </source>
</evidence>
<dbReference type="InterPro" id="IPR047187">
    <property type="entry name" value="SF1_C_Upf1"/>
</dbReference>
<keyword evidence="7" id="KW-0067">ATP-binding</keyword>
<feature type="region of interest" description="Disordered" evidence="9">
    <location>
        <begin position="3043"/>
        <end position="3108"/>
    </location>
</feature>
<feature type="compositionally biased region" description="Polar residues" evidence="9">
    <location>
        <begin position="941"/>
        <end position="971"/>
    </location>
</feature>
<dbReference type="SUPFAM" id="SSF52540">
    <property type="entry name" value="P-loop containing nucleoside triphosphate hydrolases"/>
    <property type="match status" value="1"/>
</dbReference>
<gene>
    <name evidence="11" type="ORF">ACJMK2_035069</name>
</gene>
<keyword evidence="3 8" id="KW-0863">Zinc-finger</keyword>
<comment type="caution">
    <text evidence="11">The sequence shown here is derived from an EMBL/GenBank/DDBJ whole genome shotgun (WGS) entry which is preliminary data.</text>
</comment>
<feature type="region of interest" description="Disordered" evidence="9">
    <location>
        <begin position="3192"/>
        <end position="3216"/>
    </location>
</feature>
<dbReference type="PANTHER" id="PTHR28535">
    <property type="entry name" value="ZINC FINGER GRF-TYPE CONTAINING 1"/>
    <property type="match status" value="1"/>
</dbReference>
<accession>A0ABD3WVD9</accession>
<feature type="compositionally biased region" description="Polar residues" evidence="9">
    <location>
        <begin position="989"/>
        <end position="1013"/>
    </location>
</feature>
<name>A0ABD3WVD9_SINWO</name>
<keyword evidence="1" id="KW-0479">Metal-binding</keyword>
<dbReference type="Pfam" id="PF13086">
    <property type="entry name" value="AAA_11"/>
    <property type="match status" value="1"/>
</dbReference>
<dbReference type="GO" id="GO:0005524">
    <property type="term" value="F:ATP binding"/>
    <property type="evidence" value="ECO:0007669"/>
    <property type="project" value="UniProtKB-KW"/>
</dbReference>
<dbReference type="InterPro" id="IPR041677">
    <property type="entry name" value="DNA2/NAM7_AAA_11"/>
</dbReference>
<evidence type="ECO:0000313" key="12">
    <source>
        <dbReference type="Proteomes" id="UP001634394"/>
    </source>
</evidence>
<evidence type="ECO:0000256" key="5">
    <source>
        <dbReference type="ARBA" id="ARBA00022806"/>
    </source>
</evidence>
<evidence type="ECO:0000256" key="8">
    <source>
        <dbReference type="PROSITE-ProRule" id="PRU01343"/>
    </source>
</evidence>
<protein>
    <recommendedName>
        <fullName evidence="10">GRF-type domain-containing protein</fullName>
    </recommendedName>
</protein>
<feature type="region of interest" description="Disordered" evidence="9">
    <location>
        <begin position="122"/>
        <end position="155"/>
    </location>
</feature>
<evidence type="ECO:0000256" key="3">
    <source>
        <dbReference type="ARBA" id="ARBA00022771"/>
    </source>
</evidence>
<dbReference type="InterPro" id="IPR018838">
    <property type="entry name" value="ZGRF1-like_N"/>
</dbReference>
<dbReference type="InterPro" id="IPR052800">
    <property type="entry name" value="DNA_Repair_Helicase_ZGRF1"/>
</dbReference>
<feature type="region of interest" description="Disordered" evidence="9">
    <location>
        <begin position="989"/>
        <end position="1018"/>
    </location>
</feature>
<keyword evidence="12" id="KW-1185">Reference proteome</keyword>
<evidence type="ECO:0000256" key="9">
    <source>
        <dbReference type="SAM" id="MobiDB-lite"/>
    </source>
</evidence>
<evidence type="ECO:0000256" key="6">
    <source>
        <dbReference type="ARBA" id="ARBA00022833"/>
    </source>
</evidence>
<evidence type="ECO:0000256" key="2">
    <source>
        <dbReference type="ARBA" id="ARBA00022741"/>
    </source>
</evidence>
<evidence type="ECO:0000256" key="1">
    <source>
        <dbReference type="ARBA" id="ARBA00022723"/>
    </source>
</evidence>
<proteinExistence type="predicted"/>
<dbReference type="GO" id="GO:0004386">
    <property type="term" value="F:helicase activity"/>
    <property type="evidence" value="ECO:0007669"/>
    <property type="project" value="UniProtKB-KW"/>
</dbReference>
<evidence type="ECO:0000259" key="10">
    <source>
        <dbReference type="PROSITE" id="PS51999"/>
    </source>
</evidence>
<keyword evidence="5" id="KW-0347">Helicase</keyword>
<dbReference type="GO" id="GO:0016787">
    <property type="term" value="F:hydrolase activity"/>
    <property type="evidence" value="ECO:0007669"/>
    <property type="project" value="UniProtKB-KW"/>
</dbReference>
<dbReference type="Pfam" id="PF10382">
    <property type="entry name" value="ZGRF1-like_N"/>
    <property type="match status" value="1"/>
</dbReference>
<dbReference type="InterPro" id="IPR041679">
    <property type="entry name" value="DNA2/NAM7-like_C"/>
</dbReference>
<dbReference type="Proteomes" id="UP001634394">
    <property type="component" value="Unassembled WGS sequence"/>
</dbReference>
<sequence length="3216" mass="360907">VLYTHQKQKKAKTWQDGVLCIPATGNRAILYDDKKTKLDALYVKTEDITSGEQLESDRYLILVEQEKKTACNGNQNGELKSKATSSASHGSDLYFADCSKTAAPSLPMSSVRIGLKRRNTGFVPPRMVKHPKQDEEDTAVSLQLPPSSKQEQGLTLAQPLVSGRLDILNMYPSRRWNSAHSSSLSQDSKPDYSQDNFQKKTLAQDLQKKHVLVADLVNEGSNASLTEASCNVSPKQSSPWTLYGSGLSSTKFNSPVRQARPMDRPALSHPQSLNLISVPDSSHTFDHIPSECNGGVVKNYHRVGDVSISKESFNDSKNSHEVPIYQKRTASQIMALLGGQKTAKSSNLTSNSESRYLHIGHNSYNNVPKDESKNAHSNMYGQIRDPDKHVMKTLGKVSTDTERVLSNYISNKVSFDVLPNLDSGSVCEITNSCHNNLGSELIDDSFFKNSQQLYSKSDIPVQSRGDIVQFHSGNTDCDMIGNGSLYKEPLNKREVDTLRIETRNKYLELDSSPENPSQTVMEDVRDIINRNEDNSGKSINLHMSDSVYSNKEENVSDEIKLDIPEPMVTIDSVTVRCSQSDSFVNSNIDCLDESDHKENEHCENSETDAELISDGISPNETDDFTANFSITLSPLSQGADIESETESLPMCLIQRNETGLKEKTAQLNESLKIRLNLVDENDLIKDTLQVEHEFEAGNIFASNNLKSMQEFSTMNAQKSDSLKIEEEITEENSGILENITLVRNNKEENIKTSDRLRICSDLTAESTHISFSLKSENKAETEILEAGEIVRNEIKSEIQNISMSKNPGFDKKEAENIEICEIMRNGKDMEIQNIQLHTVSKSAPKFNIFGTENESECSAESYYVNCADNKFLKKDLETHLPKNKFEENGESQNVFKDDINPNDMEVYSQSKIILETDIQLETTVKGNNEPQNTLEVPVDQSGGSLTTVKGNNEPQNTLEVPVDQSGSSLSTAESQDCLFDSFEINSQSQINFDGNSHSDSIEEGNSQPNNNCKEQSKSSDDYLCEFTSSISYLDEDYTGNEGISAGIPNVNTKDDLTGLNQRPAVLEGLEFSQDSLKLFSTQSSVAGDILGKDFHMTKLFNNDTSMPDLTKECFPDIEDGHLQVKEIAVKNVADMISNVKDTFKPDQESGFVMHGFGYDSEKKYATETQFSEYTNESICSTSEVRSSLGDEKVYMKSSLCLQNEDFGKRTSCTIDDDTQLSSLSQNSWLAIGSQSCVQSVGVVPEFSGTSSPLTFESEMRVNPMDPLLKYKFPLESTIQSKETSFSDCISSQEISIISVSQDFANDSYRDIEVRRPANSGEELRHIYVSDTKDCKLSYPKRSATNTSDILYHQRAQKGDEANDPRCIYSDDRESTVSFIIKDPDLPLDPIEEQTEAVAKSSDVMQGKTGFPLWKEEDVHGPDAPFSQKQLHQQMRMQTNLEEKKKIQKRDNVYKLVTSLPHPSELLGSQSFAGGQRKITVKDNNITEKIVTQLEGYKMRGSISGVAAMRNTSNLSKDFLVFEPHQGFHIDPSPLSQSLDDVQSVSGSPSLFVDWNEGKPKFMEKSDTRKLQADELPLQHVPEQHFPSPRVSGDDENDDQIYQRIFQPRHLLSKDEVDGIKNSDTRSFHQRISEQVCPTQRNMNVSGSHDVNDESLDLAFKSQQEHFSLNANIFDHCRMSVDSRLSSPNLECVESPNLCFKSKKSHLPRYDEQFEHVESNFPGNEKLLQHFEINSSDEDAGFRFMKPKERHLERNPIVTTPFEGGAAIIVGNNDRISFKQPDSVVPSDSLCQEITFEVDKNGLDEEGESQPNTVCDRDNHSDETCIHAPDKNQLESALREKSGFQMQMYQSQILRGLHADDIINNNKRWDDFEFSSGFTEEQKSYFGKPITFHDSQVQCLEQNTKLKKPVLISGASSTNFDECPPKSEKNSVPGSRWGKYILEEPDDEVDFDSVIKEDMKASANVSSDCKSAFVRILSQRPEYFSGLDQNRLSKEDFRGKSDLDTSFDAELDSFNEDFLNSHPTDVQREELYYKDNLTQIFRKPCIFSKQTTPVINDFKTRTQRPLDFFTDSSRTLDVSDGKEENYTTPKGSYKMLLQGGLNSTLPQEGSKETLLQRGSDNTLLQGFSKNALPLVGSTCTLPQGSSKNTLPTKDSDDIFKQTEGRSEVMPKFAPNGQFRSPMLSHSPYDEQNREKGFPLKSPTLSTGSAKSFRNPLISNLSSRNSMAGTERSLTAELIFPSKSEVEHNSSLLREMRIPVSFPSVVVYKQVLTAAIKEHLNLQLFEVSKKYHYSLAKVDTSDYKLQDSVSVKAPKHGGKSFKQNPPCHCQTPSKLVQVKKEGPNKGRYFYSCSASRNQQCKFFQWVDGKSKGLGSQTNNKLHLSDAQSLMTYFRDHKVIFFSECIFLKRVRESIKHYFKGVPSWVRKDNSEQKPCMLIKLPKKDPSSFYSKDDLWIVSQHLEFDPNYTFLARSSYFGPNSNNEVEIEPLAGFLPSNWPKDVMCHAILAGNASTELGCLQNIQEHVQTNCPPVLPCLLYRDQAEARGTRYAGFKAPHMVISPLNRNAHVPEECVSSLTKEYIVKYKLNPDQAEAIRRVAAMFTVTDGSAESILLIHGVFGAGKSFLLSIAILFLVRLFEVSDSYSPGAPYPWKILISSTTNVAVDRILLGLLELGFDDFIRVGSIKKIAKPVLPYSVHATGTDSQELQELQNMLRSGDLTPAEKHHVKQSIDKHRLGENKKKLVRVRVVGVTCASCAFSCLDKMKFPFVLLDECSQMTEPTSLLPIARFECEKLILVGDPKQLDPTVQGSEAAHREGLEQTLFDRCMKMGYVPTMLRIQYRCHPKISAVSNHLFYSGQLKDGVTEEDREPVITEFPALCFIDVFNGQEVSDGVASYYNEAEAEMVVFLIEVLVNCRVDPASIGVITLYKSQMSKVLHFLHNSKHAVQKELRSILVSTVDAFQGGERDVIILSCVRTDFVGFIDNDKRTNVALTRAKKHLLIMGNYHMLSHNKLWKQIIQHCQALPGGIQKSTEVRSCLYYLHTSEEPTGSCLDSENPKQSISNKSYRDVTKKRRKRSKKEVLAQSPSGSELSISEIKDLTPSGNQDSSFKKRRIVENKSLISDQCSILSSPPMSLSDEDRLINTSSQLQNSSGIYLPSSQEGHSELSFMEETQKTRNLHARKPAKRMWKSDRLDPEGFCLETSDKENTDDELPSFDTNA</sequence>
<dbReference type="EMBL" id="JBJQND010000005">
    <property type="protein sequence ID" value="KAL3877346.1"/>
    <property type="molecule type" value="Genomic_DNA"/>
</dbReference>
<dbReference type="CDD" id="cd18808">
    <property type="entry name" value="SF1_C_Upf1"/>
    <property type="match status" value="1"/>
</dbReference>
<feature type="compositionally biased region" description="Polar residues" evidence="9">
    <location>
        <begin position="3048"/>
        <end position="3061"/>
    </location>
</feature>
<evidence type="ECO:0000313" key="11">
    <source>
        <dbReference type="EMBL" id="KAL3877346.1"/>
    </source>
</evidence>
<dbReference type="Pfam" id="PF13087">
    <property type="entry name" value="AAA_12"/>
    <property type="match status" value="1"/>
</dbReference>
<feature type="non-terminal residue" evidence="11">
    <location>
        <position position="1"/>
    </location>
</feature>
<evidence type="ECO:0000256" key="7">
    <source>
        <dbReference type="ARBA" id="ARBA00022840"/>
    </source>
</evidence>
<reference evidence="11 12" key="1">
    <citation type="submission" date="2024-11" db="EMBL/GenBank/DDBJ databases">
        <title>Chromosome-level genome assembly of the freshwater bivalve Anodonta woodiana.</title>
        <authorList>
            <person name="Chen X."/>
        </authorList>
    </citation>
    <scope>NUCLEOTIDE SEQUENCE [LARGE SCALE GENOMIC DNA]</scope>
    <source>
        <strain evidence="11">MN2024</strain>
        <tissue evidence="11">Gills</tissue>
    </source>
</reference>
<dbReference type="PANTHER" id="PTHR28535:SF1">
    <property type="entry name" value="PROTEIN ZGRF1"/>
    <property type="match status" value="1"/>
</dbReference>
<dbReference type="PROSITE" id="PS51999">
    <property type="entry name" value="ZF_GRF"/>
    <property type="match status" value="1"/>
</dbReference>
<dbReference type="InterPro" id="IPR027417">
    <property type="entry name" value="P-loop_NTPase"/>
</dbReference>
<dbReference type="Gene3D" id="3.40.50.300">
    <property type="entry name" value="P-loop containing nucleotide triphosphate hydrolases"/>
    <property type="match status" value="2"/>
</dbReference>
<dbReference type="InterPro" id="IPR010666">
    <property type="entry name" value="Znf_GRF"/>
</dbReference>
<organism evidence="11 12">
    <name type="scientific">Sinanodonta woodiana</name>
    <name type="common">Chinese pond mussel</name>
    <name type="synonym">Anodonta woodiana</name>
    <dbReference type="NCBI Taxonomy" id="1069815"/>
    <lineage>
        <taxon>Eukaryota</taxon>
        <taxon>Metazoa</taxon>
        <taxon>Spiralia</taxon>
        <taxon>Lophotrochozoa</taxon>
        <taxon>Mollusca</taxon>
        <taxon>Bivalvia</taxon>
        <taxon>Autobranchia</taxon>
        <taxon>Heteroconchia</taxon>
        <taxon>Palaeoheterodonta</taxon>
        <taxon>Unionida</taxon>
        <taxon>Unionoidea</taxon>
        <taxon>Unionidae</taxon>
        <taxon>Unioninae</taxon>
        <taxon>Sinanodonta</taxon>
    </lineage>
</organism>
<dbReference type="GO" id="GO:0005694">
    <property type="term" value="C:chromosome"/>
    <property type="evidence" value="ECO:0007669"/>
    <property type="project" value="UniProtKB-ARBA"/>
</dbReference>
<feature type="region of interest" description="Disordered" evidence="9">
    <location>
        <begin position="926"/>
        <end position="971"/>
    </location>
</feature>
<dbReference type="Pfam" id="PF06839">
    <property type="entry name" value="Zn_ribbon_GRF"/>
    <property type="match status" value="1"/>
</dbReference>
<feature type="compositionally biased region" description="Polar residues" evidence="9">
    <location>
        <begin position="140"/>
        <end position="155"/>
    </location>
</feature>
<dbReference type="FunFam" id="3.40.50.300:FF:000326">
    <property type="entry name" value="P-loop containing nucleoside triphosphate hydrolase"/>
    <property type="match status" value="1"/>
</dbReference>
<keyword evidence="4" id="KW-0378">Hydrolase</keyword>
<dbReference type="GO" id="GO:0008270">
    <property type="term" value="F:zinc ion binding"/>
    <property type="evidence" value="ECO:0007669"/>
    <property type="project" value="UniProtKB-KW"/>
</dbReference>